<evidence type="ECO:0000313" key="3">
    <source>
        <dbReference type="Proteomes" id="UP000472372"/>
    </source>
</evidence>
<dbReference type="PROSITE" id="PS50011">
    <property type="entry name" value="PROTEIN_KINASE_DOM"/>
    <property type="match status" value="1"/>
</dbReference>
<dbReference type="Gene3D" id="1.10.510.10">
    <property type="entry name" value="Transferase(Phosphotransferase) domain 1"/>
    <property type="match status" value="1"/>
</dbReference>
<dbReference type="AlphaFoldDB" id="A0A6S6WDR4"/>
<dbReference type="InterPro" id="IPR011009">
    <property type="entry name" value="Kinase-like_dom_sf"/>
</dbReference>
<feature type="compositionally biased region" description="Basic and acidic residues" evidence="1">
    <location>
        <begin position="509"/>
        <end position="526"/>
    </location>
</feature>
<dbReference type="SUPFAM" id="SSF56112">
    <property type="entry name" value="Protein kinase-like (PK-like)"/>
    <property type="match status" value="1"/>
</dbReference>
<sequence>MAVKIDYKLAGYCWDPYRLTDDQYKKIPQTWRRDFPSFVIGYKLSHIENNPDQNEIQSWEKREKTIETFVTIGKHWYSQFQKTQPPVSLGRNSDDATNAHLYDKTVKLPPTTLGDLNEVKKAIGSQYSVSEINLRWIFHSTICQNQHVENYHRIVHLFVSVDELDYIQERMIVKIQGEKTAQMIRKNMKYEFDLHERLTRKGCRHIVDVYGVSYRRGHSPPMLGYVYMEYAPFGDLRRLLDKHGARNEKYVIYLSLARLNAFHALAYLSERSGSFASHADWPYHEDQPEEPNPIFQVTQEDSGPWAPIVNTDIKHMNIVLGDAVQDYYPAYKMPKMIDFGLGYDDNRYPNKRSKLNRDGAWKTAHRGTPGWNPPEAYHRPWKEYENEAINGRTDIWQVGLVMLNLMEDRPIRLEGNQKVGTDMEHSKKYKRIYSCALEQLVFDCLAVDPKKHPTIGNILYRTRVGRKCWENAYGNLNVPDADVPERFRLIWNEDPIREDTRWTPSKKRRSEEDEESKHDYTRYKSG</sequence>
<dbReference type="InterPro" id="IPR051681">
    <property type="entry name" value="Ser/Thr_Kinases-Pseudokinases"/>
</dbReference>
<name>A0A6S6WDR4_9PLEO</name>
<dbReference type="GO" id="GO:0005524">
    <property type="term" value="F:ATP binding"/>
    <property type="evidence" value="ECO:0007669"/>
    <property type="project" value="InterPro"/>
</dbReference>
<gene>
    <name evidence="2" type="ORF">PTTW11_07127</name>
</gene>
<evidence type="ECO:0000256" key="1">
    <source>
        <dbReference type="SAM" id="MobiDB-lite"/>
    </source>
</evidence>
<dbReference type="InterPro" id="IPR000719">
    <property type="entry name" value="Prot_kinase_dom"/>
</dbReference>
<protein>
    <submittedName>
        <fullName evidence="2">S-TKc domain containing protein</fullName>
    </submittedName>
</protein>
<evidence type="ECO:0000313" key="2">
    <source>
        <dbReference type="EMBL" id="CAE7187332.1"/>
    </source>
</evidence>
<reference evidence="2" key="1">
    <citation type="submission" date="2021-02" db="EMBL/GenBank/DDBJ databases">
        <authorList>
            <person name="Syme A R."/>
            <person name="Syme A R."/>
            <person name="Moolhuijzen P."/>
        </authorList>
    </citation>
    <scope>NUCLEOTIDE SEQUENCE</scope>
    <source>
        <strain evidence="2">W1-1</strain>
    </source>
</reference>
<dbReference type="GO" id="GO:0004674">
    <property type="term" value="F:protein serine/threonine kinase activity"/>
    <property type="evidence" value="ECO:0007669"/>
    <property type="project" value="TreeGrafter"/>
</dbReference>
<accession>A0A6S6WDR4</accession>
<proteinExistence type="predicted"/>
<feature type="region of interest" description="Disordered" evidence="1">
    <location>
        <begin position="501"/>
        <end position="526"/>
    </location>
</feature>
<dbReference type="Proteomes" id="UP000472372">
    <property type="component" value="Chromosome 6"/>
</dbReference>
<dbReference type="Pfam" id="PF00069">
    <property type="entry name" value="Pkinase"/>
    <property type="match status" value="1"/>
</dbReference>
<organism evidence="2 3">
    <name type="scientific">Pyrenophora teres f. teres</name>
    <dbReference type="NCBI Taxonomy" id="97479"/>
    <lineage>
        <taxon>Eukaryota</taxon>
        <taxon>Fungi</taxon>
        <taxon>Dikarya</taxon>
        <taxon>Ascomycota</taxon>
        <taxon>Pezizomycotina</taxon>
        <taxon>Dothideomycetes</taxon>
        <taxon>Pleosporomycetidae</taxon>
        <taxon>Pleosporales</taxon>
        <taxon>Pleosporineae</taxon>
        <taxon>Pleosporaceae</taxon>
        <taxon>Pyrenophora</taxon>
    </lineage>
</organism>
<dbReference type="PANTHER" id="PTHR44329">
    <property type="entry name" value="SERINE/THREONINE-PROTEIN KINASE TNNI3K-RELATED"/>
    <property type="match status" value="1"/>
</dbReference>
<dbReference type="EMBL" id="HG992982">
    <property type="protein sequence ID" value="CAE7187332.1"/>
    <property type="molecule type" value="Genomic_DNA"/>
</dbReference>
<dbReference type="SMART" id="SM00220">
    <property type="entry name" value="S_TKc"/>
    <property type="match status" value="1"/>
</dbReference>